<evidence type="ECO:0000313" key="1">
    <source>
        <dbReference type="EMBL" id="PRW61798.1"/>
    </source>
</evidence>
<sequence>MWATVDAVDLRTQPRAELVARAEQALGARLMSERGVCKRRSLGLPTDRDTWVRLSVAPAEAAAERCGLEATAALPRQVRHPWWYQGTCWRDGDLLVRVEETELVTEPVICSGGVVTTEPELGQGWWQHLVEALTALSTVPTSRVATPHTRPITQQRVTSTIQAVFPEVETTVAEWTVAHADVSWVNLTAPGCRILDWEDFGLAPRGWDAATLWVNSLAAPALAEQVQQVFAADLESRTGQLSQLHACAELITAGEDYAGPLAAPVRNAADGLVTALNRREP</sequence>
<comment type="caution">
    <text evidence="1">The sequence shown here is derived from an EMBL/GenBank/DDBJ whole genome shotgun (WGS) entry which is preliminary data.</text>
</comment>
<proteinExistence type="predicted"/>
<dbReference type="InterPro" id="IPR011009">
    <property type="entry name" value="Kinase-like_dom_sf"/>
</dbReference>
<name>A0A2T0GRQ7_ACTMO</name>
<dbReference type="EMBL" id="PVSR01000057">
    <property type="protein sequence ID" value="PRW61798.1"/>
    <property type="molecule type" value="Genomic_DNA"/>
</dbReference>
<dbReference type="STRING" id="1050202.GCA_000384035_00045"/>
<accession>A0A2T0GRQ7</accession>
<protein>
    <recommendedName>
        <fullName evidence="3">Aminoglycoside phosphotransferase</fullName>
    </recommendedName>
</protein>
<keyword evidence="2" id="KW-1185">Reference proteome</keyword>
<evidence type="ECO:0000313" key="2">
    <source>
        <dbReference type="Proteomes" id="UP000239352"/>
    </source>
</evidence>
<dbReference type="Proteomes" id="UP000239352">
    <property type="component" value="Unassembled WGS sequence"/>
</dbReference>
<organism evidence="1 2">
    <name type="scientific">Actinopolyspora mortivallis</name>
    <dbReference type="NCBI Taxonomy" id="33906"/>
    <lineage>
        <taxon>Bacteria</taxon>
        <taxon>Bacillati</taxon>
        <taxon>Actinomycetota</taxon>
        <taxon>Actinomycetes</taxon>
        <taxon>Actinopolysporales</taxon>
        <taxon>Actinopolysporaceae</taxon>
        <taxon>Actinopolyspora</taxon>
    </lineage>
</organism>
<dbReference type="AlphaFoldDB" id="A0A2T0GRQ7"/>
<reference evidence="1 2" key="1">
    <citation type="submission" date="2018-03" db="EMBL/GenBank/DDBJ databases">
        <title>Actinopolyspora mortivallis from Sahara, screening for active biomolecules.</title>
        <authorList>
            <person name="Selama O."/>
            <person name="Wellington E.M.H."/>
            <person name="Hacene H."/>
        </authorList>
    </citation>
    <scope>NUCLEOTIDE SEQUENCE [LARGE SCALE GENOMIC DNA]</scope>
    <source>
        <strain evidence="1 2">M5A</strain>
    </source>
</reference>
<dbReference type="InParanoid" id="A0A2T0GRQ7"/>
<evidence type="ECO:0008006" key="3">
    <source>
        <dbReference type="Google" id="ProtNLM"/>
    </source>
</evidence>
<gene>
    <name evidence="1" type="ORF">CEP50_18810</name>
</gene>
<dbReference type="SUPFAM" id="SSF56112">
    <property type="entry name" value="Protein kinase-like (PK-like)"/>
    <property type="match status" value="1"/>
</dbReference>